<sequence length="227" mass="26095">IMTNSTSSTMSALSQKNGTAAVQQQHQVQVQQQQAQQQQVPQQHQHQYDTSGYASSQHQSQQHPLTSESAAERRNHFVASRTFDEYPALIGNSTMEAASRSLHDLRFQQHHHQQQQQQQQHQQFHQQQAPPPPPPPLHPSMPSGYPAIRQPPNYHFALQQLTHHQQPQQPQQQQQQRTYPMPPPPSMNPTTMTPPGHPRPSRWPTVNGADPDLMFLIERMQLQHQQY</sequence>
<organism evidence="1 2">
    <name type="scientific">Panagrolaimus sp. ES5</name>
    <dbReference type="NCBI Taxonomy" id="591445"/>
    <lineage>
        <taxon>Eukaryota</taxon>
        <taxon>Metazoa</taxon>
        <taxon>Ecdysozoa</taxon>
        <taxon>Nematoda</taxon>
        <taxon>Chromadorea</taxon>
        <taxon>Rhabditida</taxon>
        <taxon>Tylenchina</taxon>
        <taxon>Panagrolaimomorpha</taxon>
        <taxon>Panagrolaimoidea</taxon>
        <taxon>Panagrolaimidae</taxon>
        <taxon>Panagrolaimus</taxon>
    </lineage>
</organism>
<accession>A0AC34GJM6</accession>
<dbReference type="WBParaSite" id="ES5_v2.g29852.t1">
    <property type="protein sequence ID" value="ES5_v2.g29852.t1"/>
    <property type="gene ID" value="ES5_v2.g29852"/>
</dbReference>
<protein>
    <submittedName>
        <fullName evidence="2">Uncharacterized protein</fullName>
    </submittedName>
</protein>
<evidence type="ECO:0000313" key="2">
    <source>
        <dbReference type="WBParaSite" id="ES5_v2.g29852.t1"/>
    </source>
</evidence>
<dbReference type="Proteomes" id="UP000887579">
    <property type="component" value="Unplaced"/>
</dbReference>
<evidence type="ECO:0000313" key="1">
    <source>
        <dbReference type="Proteomes" id="UP000887579"/>
    </source>
</evidence>
<name>A0AC34GJM6_9BILA</name>
<proteinExistence type="predicted"/>
<reference evidence="2" key="1">
    <citation type="submission" date="2022-11" db="UniProtKB">
        <authorList>
            <consortium name="WormBaseParasite"/>
        </authorList>
    </citation>
    <scope>IDENTIFICATION</scope>
</reference>